<dbReference type="Pfam" id="PF12796">
    <property type="entry name" value="Ank_2"/>
    <property type="match status" value="1"/>
</dbReference>
<comment type="caution">
    <text evidence="4">The sequence shown here is derived from an EMBL/GenBank/DDBJ whole genome shotgun (WGS) entry which is preliminary data.</text>
</comment>
<dbReference type="InterPro" id="IPR002110">
    <property type="entry name" value="Ankyrin_rpt"/>
</dbReference>
<dbReference type="Gene3D" id="1.25.40.20">
    <property type="entry name" value="Ankyrin repeat-containing domain"/>
    <property type="match status" value="1"/>
</dbReference>
<sequence length="121" mass="12626">MEPTPGSSDMPGCATWQRTALMIAARHGQDDVVARALETSCSQPQLDVVDESGNTAVMIAAREGHGKVVQALVAAGADLSIRNLAGHTAADVASTDEIRAVIVKGEAQAEAILRPSYPSRF</sequence>
<keyword evidence="1" id="KW-0677">Repeat</keyword>
<evidence type="ECO:0000313" key="4">
    <source>
        <dbReference type="EMBL" id="CAE7667739.1"/>
    </source>
</evidence>
<dbReference type="AlphaFoldDB" id="A0A812W6L9"/>
<dbReference type="EMBL" id="CAJNIZ010043748">
    <property type="protein sequence ID" value="CAE7667739.1"/>
    <property type="molecule type" value="Genomic_DNA"/>
</dbReference>
<protein>
    <recommendedName>
        <fullName evidence="6">Ankyrin repeat domain-containing protein</fullName>
    </recommendedName>
</protein>
<keyword evidence="5" id="KW-1185">Reference proteome</keyword>
<name>A0A812W6L9_SYMPI</name>
<evidence type="ECO:0000256" key="3">
    <source>
        <dbReference type="PROSITE-ProRule" id="PRU00023"/>
    </source>
</evidence>
<dbReference type="InterPro" id="IPR036770">
    <property type="entry name" value="Ankyrin_rpt-contain_sf"/>
</dbReference>
<dbReference type="SUPFAM" id="SSF48403">
    <property type="entry name" value="Ankyrin repeat"/>
    <property type="match status" value="1"/>
</dbReference>
<dbReference type="Proteomes" id="UP000649617">
    <property type="component" value="Unassembled WGS sequence"/>
</dbReference>
<dbReference type="PANTHER" id="PTHR24173">
    <property type="entry name" value="ANKYRIN REPEAT CONTAINING"/>
    <property type="match status" value="1"/>
</dbReference>
<accession>A0A812W6L9</accession>
<evidence type="ECO:0000256" key="2">
    <source>
        <dbReference type="ARBA" id="ARBA00023043"/>
    </source>
</evidence>
<dbReference type="PANTHER" id="PTHR24173:SF74">
    <property type="entry name" value="ANKYRIN REPEAT DOMAIN-CONTAINING PROTEIN 16"/>
    <property type="match status" value="1"/>
</dbReference>
<dbReference type="SMART" id="SM00248">
    <property type="entry name" value="ANK"/>
    <property type="match status" value="2"/>
</dbReference>
<organism evidence="4 5">
    <name type="scientific">Symbiodinium pilosum</name>
    <name type="common">Dinoflagellate</name>
    <dbReference type="NCBI Taxonomy" id="2952"/>
    <lineage>
        <taxon>Eukaryota</taxon>
        <taxon>Sar</taxon>
        <taxon>Alveolata</taxon>
        <taxon>Dinophyceae</taxon>
        <taxon>Suessiales</taxon>
        <taxon>Symbiodiniaceae</taxon>
        <taxon>Symbiodinium</taxon>
    </lineage>
</organism>
<evidence type="ECO:0000313" key="5">
    <source>
        <dbReference type="Proteomes" id="UP000649617"/>
    </source>
</evidence>
<evidence type="ECO:0008006" key="6">
    <source>
        <dbReference type="Google" id="ProtNLM"/>
    </source>
</evidence>
<reference evidence="4" key="1">
    <citation type="submission" date="2021-02" db="EMBL/GenBank/DDBJ databases">
        <authorList>
            <person name="Dougan E. K."/>
            <person name="Rhodes N."/>
            <person name="Thang M."/>
            <person name="Chan C."/>
        </authorList>
    </citation>
    <scope>NUCLEOTIDE SEQUENCE</scope>
</reference>
<dbReference type="PROSITE" id="PS50088">
    <property type="entry name" value="ANK_REPEAT"/>
    <property type="match status" value="1"/>
</dbReference>
<evidence type="ECO:0000256" key="1">
    <source>
        <dbReference type="ARBA" id="ARBA00022737"/>
    </source>
</evidence>
<proteinExistence type="predicted"/>
<dbReference type="PROSITE" id="PS50297">
    <property type="entry name" value="ANK_REP_REGION"/>
    <property type="match status" value="1"/>
</dbReference>
<dbReference type="OrthoDB" id="275177at2759"/>
<gene>
    <name evidence="4" type="ORF">SPIL2461_LOCUS18325</name>
</gene>
<keyword evidence="2 3" id="KW-0040">ANK repeat</keyword>
<feature type="repeat" description="ANK" evidence="3">
    <location>
        <begin position="52"/>
        <end position="84"/>
    </location>
</feature>